<comment type="caution">
    <text evidence="2">The sequence shown here is derived from an EMBL/GenBank/DDBJ whole genome shotgun (WGS) entry which is preliminary data.</text>
</comment>
<reference evidence="2 3" key="1">
    <citation type="submission" date="2014-02" db="EMBL/GenBank/DDBJ databases">
        <title>The small core and large imbalanced accessory genome model reveals a collaborative survival strategy of Sorangium cellulosum strains in nature.</title>
        <authorList>
            <person name="Han K."/>
            <person name="Peng R."/>
            <person name="Blom J."/>
            <person name="Li Y.-Z."/>
        </authorList>
    </citation>
    <scope>NUCLEOTIDE SEQUENCE [LARGE SCALE GENOMIC DNA]</scope>
    <source>
        <strain evidence="2 3">So0157-18</strain>
    </source>
</reference>
<dbReference type="PANTHER" id="PTHR13832:SF860">
    <property type="entry name" value="PROTEIN PHOSPHATASE PHPP"/>
    <property type="match status" value="1"/>
</dbReference>
<dbReference type="SUPFAM" id="SSF81606">
    <property type="entry name" value="PP2C-like"/>
    <property type="match status" value="1"/>
</dbReference>
<dbReference type="Proteomes" id="UP000075604">
    <property type="component" value="Unassembled WGS sequence"/>
</dbReference>
<dbReference type="GO" id="GO:0004722">
    <property type="term" value="F:protein serine/threonine phosphatase activity"/>
    <property type="evidence" value="ECO:0007669"/>
    <property type="project" value="InterPro"/>
</dbReference>
<dbReference type="EMBL" id="JELX01002736">
    <property type="protein sequence ID" value="KYF54442.1"/>
    <property type="molecule type" value="Genomic_DNA"/>
</dbReference>
<proteinExistence type="predicted"/>
<dbReference type="PANTHER" id="PTHR13832">
    <property type="entry name" value="PROTEIN PHOSPHATASE 2C"/>
    <property type="match status" value="1"/>
</dbReference>
<dbReference type="PROSITE" id="PS51746">
    <property type="entry name" value="PPM_2"/>
    <property type="match status" value="1"/>
</dbReference>
<dbReference type="Pfam" id="PF13672">
    <property type="entry name" value="PP2C_2"/>
    <property type="match status" value="1"/>
</dbReference>
<dbReference type="SMART" id="SM00331">
    <property type="entry name" value="PP2C_SIG"/>
    <property type="match status" value="1"/>
</dbReference>
<feature type="domain" description="PPM-type phosphatase" evidence="1">
    <location>
        <begin position="5"/>
        <end position="243"/>
    </location>
</feature>
<evidence type="ECO:0000259" key="1">
    <source>
        <dbReference type="PROSITE" id="PS51746"/>
    </source>
</evidence>
<organism evidence="2 3">
    <name type="scientific">Sorangium cellulosum</name>
    <name type="common">Polyangium cellulosum</name>
    <dbReference type="NCBI Taxonomy" id="56"/>
    <lineage>
        <taxon>Bacteria</taxon>
        <taxon>Pseudomonadati</taxon>
        <taxon>Myxococcota</taxon>
        <taxon>Polyangia</taxon>
        <taxon>Polyangiales</taxon>
        <taxon>Polyangiaceae</taxon>
        <taxon>Sorangium</taxon>
    </lineage>
</organism>
<sequence length="263" mass="28708">MRAIAAGLSDVGRERIHNEDRYILLPEFNVYVVADGMGGHEAGEVASRIAASAIAGYFREANGKRRKASTGDRLRAAVTYANARIFAHADDSRFYRGMGTTVVAAAFSPRERKFYVAHAGDSRCYLLRNGDMAQLTRDHSLIADALLERPDLTESDLAYLPRNVITRALGIGPSVDVDLRAERVEAGDVFLLCSDGLHGLVDDREIARIIEDNAVLAEACCKLIDCANENGGRDNITAVLIRIEETASASWSQRPSAKSRNAR</sequence>
<dbReference type="InterPro" id="IPR001932">
    <property type="entry name" value="PPM-type_phosphatase-like_dom"/>
</dbReference>
<dbReference type="NCBIfam" id="NF033484">
    <property type="entry name" value="Stp1_PP2C_phos"/>
    <property type="match status" value="1"/>
</dbReference>
<dbReference type="SMART" id="SM00332">
    <property type="entry name" value="PP2Cc"/>
    <property type="match status" value="1"/>
</dbReference>
<evidence type="ECO:0000313" key="2">
    <source>
        <dbReference type="EMBL" id="KYF54442.1"/>
    </source>
</evidence>
<evidence type="ECO:0000313" key="3">
    <source>
        <dbReference type="Proteomes" id="UP000075604"/>
    </source>
</evidence>
<dbReference type="AlphaFoldDB" id="A0A150PFN1"/>
<accession>A0A150PFN1</accession>
<dbReference type="Gene3D" id="3.60.40.10">
    <property type="entry name" value="PPM-type phosphatase domain"/>
    <property type="match status" value="1"/>
</dbReference>
<dbReference type="InterPro" id="IPR036457">
    <property type="entry name" value="PPM-type-like_dom_sf"/>
</dbReference>
<protein>
    <submittedName>
        <fullName evidence="2">Phosphoprotein phosphatase</fullName>
    </submittedName>
</protein>
<dbReference type="InterPro" id="IPR015655">
    <property type="entry name" value="PP2C"/>
</dbReference>
<gene>
    <name evidence="2" type="ORF">BE04_02675</name>
</gene>
<dbReference type="CDD" id="cd00143">
    <property type="entry name" value="PP2Cc"/>
    <property type="match status" value="1"/>
</dbReference>
<name>A0A150PFN1_SORCE</name>